<accession>T1EFG4</accession>
<evidence type="ECO:0000313" key="5">
    <source>
        <dbReference type="Proteomes" id="UP000015101"/>
    </source>
</evidence>
<protein>
    <recommendedName>
        <fullName evidence="2">F-box domain-containing protein</fullName>
    </recommendedName>
</protein>
<name>T1EFG4_HELRO</name>
<feature type="region of interest" description="Disordered" evidence="1">
    <location>
        <begin position="1"/>
        <end position="21"/>
    </location>
</feature>
<dbReference type="PANTHER" id="PTHR20933:SF4">
    <property type="entry name" value="F-BOX INVOLVED IN POLYQ PATHOGENESIS, ISOFORM A"/>
    <property type="match status" value="1"/>
</dbReference>
<dbReference type="InParanoid" id="T1EFG4"/>
<dbReference type="CTD" id="20195316"/>
<dbReference type="SUPFAM" id="SSF81383">
    <property type="entry name" value="F-box domain"/>
    <property type="match status" value="1"/>
</dbReference>
<dbReference type="RefSeq" id="XP_009018128.1">
    <property type="nucleotide sequence ID" value="XM_009019880.1"/>
</dbReference>
<dbReference type="AlphaFoldDB" id="T1EFG4"/>
<dbReference type="EMBL" id="KB096590">
    <property type="protein sequence ID" value="ESO03571.1"/>
    <property type="molecule type" value="Genomic_DNA"/>
</dbReference>
<dbReference type="SUPFAM" id="SSF52047">
    <property type="entry name" value="RNI-like"/>
    <property type="match status" value="1"/>
</dbReference>
<dbReference type="GeneID" id="20195316"/>
<feature type="domain" description="F-box" evidence="2">
    <location>
        <begin position="41"/>
        <end position="87"/>
    </location>
</feature>
<evidence type="ECO:0000313" key="3">
    <source>
        <dbReference type="EMBL" id="ESO03571.1"/>
    </source>
</evidence>
<evidence type="ECO:0000256" key="1">
    <source>
        <dbReference type="SAM" id="MobiDB-lite"/>
    </source>
</evidence>
<dbReference type="EMBL" id="AMQM01004497">
    <property type="status" value="NOT_ANNOTATED_CDS"/>
    <property type="molecule type" value="Genomic_DNA"/>
</dbReference>
<dbReference type="Proteomes" id="UP000015101">
    <property type="component" value="Unassembled WGS sequence"/>
</dbReference>
<evidence type="ECO:0000313" key="4">
    <source>
        <dbReference type="EnsemblMetazoa" id="HelroP112012"/>
    </source>
</evidence>
<dbReference type="OMA" id="WENSMIT"/>
<dbReference type="SMART" id="SM00256">
    <property type="entry name" value="FBOX"/>
    <property type="match status" value="1"/>
</dbReference>
<gene>
    <name evidence="4" type="primary">20195316</name>
    <name evidence="3" type="ORF">HELRODRAFT_112012</name>
</gene>
<dbReference type="HOGENOM" id="CLU_030060_0_0_1"/>
<reference evidence="5" key="1">
    <citation type="submission" date="2012-12" db="EMBL/GenBank/DDBJ databases">
        <authorList>
            <person name="Hellsten U."/>
            <person name="Grimwood J."/>
            <person name="Chapman J.A."/>
            <person name="Shapiro H."/>
            <person name="Aerts A."/>
            <person name="Otillar R.P."/>
            <person name="Terry A.Y."/>
            <person name="Boore J.L."/>
            <person name="Simakov O."/>
            <person name="Marletaz F."/>
            <person name="Cho S.-J."/>
            <person name="Edsinger-Gonzales E."/>
            <person name="Havlak P."/>
            <person name="Kuo D.-H."/>
            <person name="Larsson T."/>
            <person name="Lv J."/>
            <person name="Arendt D."/>
            <person name="Savage R."/>
            <person name="Osoegawa K."/>
            <person name="de Jong P."/>
            <person name="Lindberg D.R."/>
            <person name="Seaver E.C."/>
            <person name="Weisblat D.A."/>
            <person name="Putnam N.H."/>
            <person name="Grigoriev I.V."/>
            <person name="Rokhsar D.S."/>
        </authorList>
    </citation>
    <scope>NUCLEOTIDE SEQUENCE</scope>
</reference>
<dbReference type="EnsemblMetazoa" id="HelroT112012">
    <property type="protein sequence ID" value="HelroP112012"/>
    <property type="gene ID" value="HelroG112012"/>
</dbReference>
<reference evidence="3 5" key="2">
    <citation type="journal article" date="2013" name="Nature">
        <title>Insights into bilaterian evolution from three spiralian genomes.</title>
        <authorList>
            <person name="Simakov O."/>
            <person name="Marletaz F."/>
            <person name="Cho S.J."/>
            <person name="Edsinger-Gonzales E."/>
            <person name="Havlak P."/>
            <person name="Hellsten U."/>
            <person name="Kuo D.H."/>
            <person name="Larsson T."/>
            <person name="Lv J."/>
            <person name="Arendt D."/>
            <person name="Savage R."/>
            <person name="Osoegawa K."/>
            <person name="de Jong P."/>
            <person name="Grimwood J."/>
            <person name="Chapman J.A."/>
            <person name="Shapiro H."/>
            <person name="Aerts A."/>
            <person name="Otillar R.P."/>
            <person name="Terry A.Y."/>
            <person name="Boore J.L."/>
            <person name="Grigoriev I.V."/>
            <person name="Lindberg D.R."/>
            <person name="Seaver E.C."/>
            <person name="Weisblat D.A."/>
            <person name="Putnam N.H."/>
            <person name="Rokhsar D.S."/>
        </authorList>
    </citation>
    <scope>NUCLEOTIDE SEQUENCE</scope>
</reference>
<feature type="compositionally biased region" description="Low complexity" evidence="1">
    <location>
        <begin position="1"/>
        <end position="12"/>
    </location>
</feature>
<evidence type="ECO:0000259" key="2">
    <source>
        <dbReference type="PROSITE" id="PS50181"/>
    </source>
</evidence>
<dbReference type="OrthoDB" id="3219396at2759"/>
<reference evidence="4" key="3">
    <citation type="submission" date="2015-06" db="UniProtKB">
        <authorList>
            <consortium name="EnsemblMetazoa"/>
        </authorList>
    </citation>
    <scope>IDENTIFICATION</scope>
</reference>
<dbReference type="GO" id="GO:0031398">
    <property type="term" value="P:positive regulation of protein ubiquitination"/>
    <property type="evidence" value="ECO:0000318"/>
    <property type="project" value="GO_Central"/>
</dbReference>
<dbReference type="InterPro" id="IPR036047">
    <property type="entry name" value="F-box-like_dom_sf"/>
</dbReference>
<dbReference type="InterPro" id="IPR001810">
    <property type="entry name" value="F-box_dom"/>
</dbReference>
<dbReference type="eggNOG" id="KOG1947">
    <property type="taxonomic scope" value="Eukaryota"/>
</dbReference>
<dbReference type="Gene3D" id="3.80.10.10">
    <property type="entry name" value="Ribonuclease Inhibitor"/>
    <property type="match status" value="2"/>
</dbReference>
<keyword evidence="5" id="KW-1185">Reference proteome</keyword>
<dbReference type="KEGG" id="hro:HELRODRAFT_112012"/>
<dbReference type="PROSITE" id="PS50181">
    <property type="entry name" value="FBOX"/>
    <property type="match status" value="1"/>
</dbReference>
<proteinExistence type="predicted"/>
<dbReference type="STRING" id="6412.T1EFG4"/>
<dbReference type="FunCoup" id="T1EFG4">
    <property type="interactions" value="2"/>
</dbReference>
<organism evidence="4 5">
    <name type="scientific">Helobdella robusta</name>
    <name type="common">Californian leech</name>
    <dbReference type="NCBI Taxonomy" id="6412"/>
    <lineage>
        <taxon>Eukaryota</taxon>
        <taxon>Metazoa</taxon>
        <taxon>Spiralia</taxon>
        <taxon>Lophotrochozoa</taxon>
        <taxon>Annelida</taxon>
        <taxon>Clitellata</taxon>
        <taxon>Hirudinea</taxon>
        <taxon>Rhynchobdellida</taxon>
        <taxon>Glossiphoniidae</taxon>
        <taxon>Helobdella</taxon>
    </lineage>
</organism>
<dbReference type="Pfam" id="PF12937">
    <property type="entry name" value="F-box-like"/>
    <property type="match status" value="1"/>
</dbReference>
<sequence length="529" mass="60531">MTMTSLSTPPSSNNRRLSEPRVSLTKNNLTSRGSFSNAPPQTHISTLPDKIFHHIFTYLKLRELCKISLVCKKWRHLAYEGKLWSRVSLRPDHNGLQVSNPDVLLSVIANRFGPTLHYLELPAELITPAVLHEISNRCPNLKFLTLDFSNAMQLHDFNDMNSFPCNLTNLTISLSEVIFMEGFMRKVYQSLSSVEVLHLIGTFELGDEESEEVYEVINIGKIKAYTPNLRVVNLYGIGFVDDSHVDMLSTNCIHLECLSLNFCLKVKGGSLKQLLQRCKKLKTLLLQHCGLDSELMKQIEWDKSTIQELDLSSTELSSECLDLMLCQSRAFTYLAVAHCEFFNDDILLSMLEKGRLDRIRAIDLSHTCNVSDAVIDKLIRLKGRFIEGLLLYGKPKLTEQFFLNVIPFMKKIKILGCGTPNGWFLRLNSRIHIDQIVICLSQQSHFLERLEIQWDPDTIRTSDNSSKFVDILRLRCPSLKSFTLSDGEYYEMVKSNFERSDKMTVVRTTNSYSTSLVSLLSCYRDLLFN</sequence>
<dbReference type="InterPro" id="IPR032675">
    <property type="entry name" value="LRR_dom_sf"/>
</dbReference>
<dbReference type="PANTHER" id="PTHR20933">
    <property type="entry name" value="F-BOX ONLY PROTEIN 33"/>
    <property type="match status" value="1"/>
</dbReference>